<dbReference type="KEGG" id="cld:CLSPO_c09490"/>
<dbReference type="GeneID" id="92940588"/>
<dbReference type="EMBL" id="CP009225">
    <property type="protein sequence ID" value="AKC61669.1"/>
    <property type="molecule type" value="Genomic_DNA"/>
</dbReference>
<proteinExistence type="predicted"/>
<dbReference type="InterPro" id="IPR045504">
    <property type="entry name" value="DUF6487"/>
</dbReference>
<evidence type="ECO:0000313" key="3">
    <source>
        <dbReference type="Proteomes" id="UP000033052"/>
    </source>
</evidence>
<accession>A0A7U4JM47</accession>
<organism evidence="2 3">
    <name type="scientific">Clostridium sporogenes</name>
    <dbReference type="NCBI Taxonomy" id="1509"/>
    <lineage>
        <taxon>Bacteria</taxon>
        <taxon>Bacillati</taxon>
        <taxon>Bacillota</taxon>
        <taxon>Clostridia</taxon>
        <taxon>Eubacteriales</taxon>
        <taxon>Clostridiaceae</taxon>
        <taxon>Clostridium</taxon>
    </lineage>
</organism>
<feature type="domain" description="DUF6487" evidence="1">
    <location>
        <begin position="3"/>
        <end position="33"/>
    </location>
</feature>
<gene>
    <name evidence="2" type="ORF">CLSPO_c09490</name>
</gene>
<name>A0A7U4JM47_CLOSG</name>
<sequence>MNCSYCNNEMTKGAIEGSGIAPLRWVEDTENKTM</sequence>
<dbReference type="AlphaFoldDB" id="A0A7U4JM47"/>
<reference evidence="2 3" key="1">
    <citation type="journal article" date="2015" name="PLoS ONE">
        <title>A universal mariner transposon system for forward genetic studies in the genus clostridium.</title>
        <authorList>
            <person name="Zhang Y."/>
            <person name="Grosse-Honebrink A."/>
            <person name="Minton N.P."/>
        </authorList>
    </citation>
    <scope>NUCLEOTIDE SEQUENCE [LARGE SCALE GENOMIC DNA]</scope>
    <source>
        <strain evidence="2 3">NCIMB 10696</strain>
    </source>
</reference>
<protein>
    <recommendedName>
        <fullName evidence="1">DUF6487 domain-containing protein</fullName>
    </recommendedName>
</protein>
<dbReference type="Pfam" id="PF20097">
    <property type="entry name" value="DUF6487"/>
    <property type="match status" value="1"/>
</dbReference>
<dbReference type="RefSeq" id="WP_003492511.1">
    <property type="nucleotide sequence ID" value="NZ_CP009225.1"/>
</dbReference>
<dbReference type="Proteomes" id="UP000033052">
    <property type="component" value="Chromosome"/>
</dbReference>
<evidence type="ECO:0000313" key="2">
    <source>
        <dbReference type="EMBL" id="AKC61669.1"/>
    </source>
</evidence>
<evidence type="ECO:0000259" key="1">
    <source>
        <dbReference type="Pfam" id="PF20097"/>
    </source>
</evidence>